<dbReference type="AlphaFoldDB" id="A0A7J3MYU9"/>
<dbReference type="EMBL" id="DTDH01000148">
    <property type="protein sequence ID" value="HGT98745.1"/>
    <property type="molecule type" value="Genomic_DNA"/>
</dbReference>
<dbReference type="EMBL" id="DTAU01000104">
    <property type="protein sequence ID" value="HFQ79106.1"/>
    <property type="molecule type" value="Genomic_DNA"/>
</dbReference>
<evidence type="ECO:0000256" key="1">
    <source>
        <dbReference type="SAM" id="Phobius"/>
    </source>
</evidence>
<keyword evidence="1" id="KW-0812">Transmembrane</keyword>
<keyword evidence="1" id="KW-0472">Membrane</keyword>
<evidence type="ECO:0000313" key="3">
    <source>
        <dbReference type="EMBL" id="HGT98745.1"/>
    </source>
</evidence>
<organism evidence="3">
    <name type="scientific">Ignisphaera aggregans</name>
    <dbReference type="NCBI Taxonomy" id="334771"/>
    <lineage>
        <taxon>Archaea</taxon>
        <taxon>Thermoproteota</taxon>
        <taxon>Thermoprotei</taxon>
        <taxon>Desulfurococcales</taxon>
        <taxon>Desulfurococcaceae</taxon>
        <taxon>Ignisphaera</taxon>
    </lineage>
</organism>
<evidence type="ECO:0000313" key="2">
    <source>
        <dbReference type="EMBL" id="HFQ79106.1"/>
    </source>
</evidence>
<keyword evidence="1" id="KW-1133">Transmembrane helix</keyword>
<reference evidence="3" key="1">
    <citation type="journal article" date="2020" name="mSystems">
        <title>Genome- and Community-Level Interaction Insights into Carbon Utilization and Element Cycling Functions of Hydrothermarchaeota in Hydrothermal Sediment.</title>
        <authorList>
            <person name="Zhou Z."/>
            <person name="Liu Y."/>
            <person name="Xu W."/>
            <person name="Pan J."/>
            <person name="Luo Z.H."/>
            <person name="Li M."/>
        </authorList>
    </citation>
    <scope>NUCLEOTIDE SEQUENCE [LARGE SCALE GENOMIC DNA]</scope>
    <source>
        <strain evidence="2">SpSt-629</strain>
        <strain evidence="3">SpSt-688</strain>
    </source>
</reference>
<evidence type="ECO:0008006" key="4">
    <source>
        <dbReference type="Google" id="ProtNLM"/>
    </source>
</evidence>
<feature type="transmembrane region" description="Helical" evidence="1">
    <location>
        <begin position="96"/>
        <end position="119"/>
    </location>
</feature>
<sequence length="120" mass="13593">MMVQTWILDPVTLSIVVSGLMLFVALVIAIVIGLFRGGKISTEGSEMYIGGENEDVLKYRVPSIIALYWGIVKRAWRKAFEYLRDAIHTGVLNDWYGFMSSWLGFLLLIALIAILVYLFM</sequence>
<name>A0A7J3MYU9_9CREN</name>
<proteinExistence type="predicted"/>
<gene>
    <name evidence="2" type="ORF">ENT99_05315</name>
    <name evidence="3" type="ORF">ENU64_04875</name>
</gene>
<protein>
    <recommendedName>
        <fullName evidence="4">Sodium:proton antiporter</fullName>
    </recommendedName>
</protein>
<accession>A0A7J3MYU9</accession>
<comment type="caution">
    <text evidence="3">The sequence shown here is derived from an EMBL/GenBank/DDBJ whole genome shotgun (WGS) entry which is preliminary data.</text>
</comment>
<feature type="transmembrane region" description="Helical" evidence="1">
    <location>
        <begin position="12"/>
        <end position="35"/>
    </location>
</feature>